<dbReference type="SUPFAM" id="SSF75005">
    <property type="entry name" value="Arabinanase/levansucrase/invertase"/>
    <property type="match status" value="1"/>
</dbReference>
<feature type="signal peptide" evidence="2">
    <location>
        <begin position="1"/>
        <end position="21"/>
    </location>
</feature>
<reference evidence="3 4" key="1">
    <citation type="journal article" date="2019" name="Nat. Ecol. Evol.">
        <title>Megaphylogeny resolves global patterns of mushroom evolution.</title>
        <authorList>
            <person name="Varga T."/>
            <person name="Krizsan K."/>
            <person name="Foldi C."/>
            <person name="Dima B."/>
            <person name="Sanchez-Garcia M."/>
            <person name="Sanchez-Ramirez S."/>
            <person name="Szollosi G.J."/>
            <person name="Szarkandi J.G."/>
            <person name="Papp V."/>
            <person name="Albert L."/>
            <person name="Andreopoulos W."/>
            <person name="Angelini C."/>
            <person name="Antonin V."/>
            <person name="Barry K.W."/>
            <person name="Bougher N.L."/>
            <person name="Buchanan P."/>
            <person name="Buyck B."/>
            <person name="Bense V."/>
            <person name="Catcheside P."/>
            <person name="Chovatia M."/>
            <person name="Cooper J."/>
            <person name="Damon W."/>
            <person name="Desjardin D."/>
            <person name="Finy P."/>
            <person name="Geml J."/>
            <person name="Haridas S."/>
            <person name="Hughes K."/>
            <person name="Justo A."/>
            <person name="Karasinski D."/>
            <person name="Kautmanova I."/>
            <person name="Kiss B."/>
            <person name="Kocsube S."/>
            <person name="Kotiranta H."/>
            <person name="LaButti K.M."/>
            <person name="Lechner B.E."/>
            <person name="Liimatainen K."/>
            <person name="Lipzen A."/>
            <person name="Lukacs Z."/>
            <person name="Mihaltcheva S."/>
            <person name="Morgado L.N."/>
            <person name="Niskanen T."/>
            <person name="Noordeloos M.E."/>
            <person name="Ohm R.A."/>
            <person name="Ortiz-Santana B."/>
            <person name="Ovrebo C."/>
            <person name="Racz N."/>
            <person name="Riley R."/>
            <person name="Savchenko A."/>
            <person name="Shiryaev A."/>
            <person name="Soop K."/>
            <person name="Spirin V."/>
            <person name="Szebenyi C."/>
            <person name="Tomsovsky M."/>
            <person name="Tulloss R.E."/>
            <person name="Uehling J."/>
            <person name="Grigoriev I.V."/>
            <person name="Vagvolgyi C."/>
            <person name="Papp T."/>
            <person name="Martin F.M."/>
            <person name="Miettinen O."/>
            <person name="Hibbett D.S."/>
            <person name="Nagy L.G."/>
        </authorList>
    </citation>
    <scope>NUCLEOTIDE SEQUENCE [LARGE SCALE GENOMIC DNA]</scope>
    <source>
        <strain evidence="3 4">FP101781</strain>
    </source>
</reference>
<keyword evidence="4" id="KW-1185">Reference proteome</keyword>
<dbReference type="AlphaFoldDB" id="A0A4Y7TGK0"/>
<dbReference type="InterPro" id="IPR023296">
    <property type="entry name" value="Glyco_hydro_beta-prop_sf"/>
</dbReference>
<feature type="transmembrane region" description="Helical" evidence="1">
    <location>
        <begin position="45"/>
        <end position="66"/>
    </location>
</feature>
<comment type="caution">
    <text evidence="3">The sequence shown here is derived from an EMBL/GenBank/DDBJ whole genome shotgun (WGS) entry which is preliminary data.</text>
</comment>
<protein>
    <recommendedName>
        <fullName evidence="5">F5/8 type C domain-containing protein</fullName>
    </recommendedName>
</protein>
<evidence type="ECO:0000313" key="4">
    <source>
        <dbReference type="Proteomes" id="UP000298030"/>
    </source>
</evidence>
<organism evidence="3 4">
    <name type="scientific">Coprinellus micaceus</name>
    <name type="common">Glistening ink-cap mushroom</name>
    <name type="synonym">Coprinus micaceus</name>
    <dbReference type="NCBI Taxonomy" id="71717"/>
    <lineage>
        <taxon>Eukaryota</taxon>
        <taxon>Fungi</taxon>
        <taxon>Dikarya</taxon>
        <taxon>Basidiomycota</taxon>
        <taxon>Agaricomycotina</taxon>
        <taxon>Agaricomycetes</taxon>
        <taxon>Agaricomycetidae</taxon>
        <taxon>Agaricales</taxon>
        <taxon>Agaricineae</taxon>
        <taxon>Psathyrellaceae</taxon>
        <taxon>Coprinellus</taxon>
    </lineage>
</organism>
<dbReference type="Gene3D" id="2.115.10.20">
    <property type="entry name" value="Glycosyl hydrolase domain, family 43"/>
    <property type="match status" value="1"/>
</dbReference>
<gene>
    <name evidence="3" type="ORF">FA13DRAFT_189156</name>
</gene>
<dbReference type="OrthoDB" id="195678at2759"/>
<evidence type="ECO:0000256" key="1">
    <source>
        <dbReference type="SAM" id="Phobius"/>
    </source>
</evidence>
<keyword evidence="1" id="KW-0472">Membrane</keyword>
<keyword evidence="1" id="KW-1133">Transmembrane helix</keyword>
<name>A0A4Y7TGK0_COPMI</name>
<dbReference type="EMBL" id="QPFP01000013">
    <property type="protein sequence ID" value="TEB33141.1"/>
    <property type="molecule type" value="Genomic_DNA"/>
</dbReference>
<dbReference type="STRING" id="71717.A0A4Y7TGK0"/>
<dbReference type="Proteomes" id="UP000298030">
    <property type="component" value="Unassembled WGS sequence"/>
</dbReference>
<evidence type="ECO:0000256" key="2">
    <source>
        <dbReference type="SAM" id="SignalP"/>
    </source>
</evidence>
<feature type="chain" id="PRO_5021422478" description="F5/8 type C domain-containing protein" evidence="2">
    <location>
        <begin position="22"/>
        <end position="144"/>
    </location>
</feature>
<proteinExistence type="predicted"/>
<sequence length="144" mass="15722">MFPLKAYLLVAISAFASLVAAVPGPGHVTGSTDVQDPTICKDSNGKYCLFCASIPLVMYVIGARSLTRRMPDSNRAGIDIRISTDRTNWTRIGQAFPNGAATWTDAYTGTENGSVVSSLSWILLGASWGRSKLHFRWQQRMYSS</sequence>
<evidence type="ECO:0000313" key="3">
    <source>
        <dbReference type="EMBL" id="TEB33141.1"/>
    </source>
</evidence>
<keyword evidence="1" id="KW-0812">Transmembrane</keyword>
<accession>A0A4Y7TGK0</accession>
<keyword evidence="2" id="KW-0732">Signal</keyword>
<evidence type="ECO:0008006" key="5">
    <source>
        <dbReference type="Google" id="ProtNLM"/>
    </source>
</evidence>